<comment type="caution">
    <text evidence="1">The sequence shown here is derived from an EMBL/GenBank/DDBJ whole genome shotgun (WGS) entry which is preliminary data.</text>
</comment>
<name>A0A9X2W2S4_9SPHN</name>
<dbReference type="AlphaFoldDB" id="A0A9X2W2S4"/>
<organism evidence="1 2">
    <name type="scientific">Tsuneonella litorea</name>
    <dbReference type="NCBI Taxonomy" id="2976475"/>
    <lineage>
        <taxon>Bacteria</taxon>
        <taxon>Pseudomonadati</taxon>
        <taxon>Pseudomonadota</taxon>
        <taxon>Alphaproteobacteria</taxon>
        <taxon>Sphingomonadales</taxon>
        <taxon>Erythrobacteraceae</taxon>
        <taxon>Tsuneonella</taxon>
    </lineage>
</organism>
<reference evidence="1" key="1">
    <citation type="submission" date="2022-09" db="EMBL/GenBank/DDBJ databases">
        <title>The genome sequence of Tsuneonella sp. YG55.</title>
        <authorList>
            <person name="Liu Y."/>
        </authorList>
    </citation>
    <scope>NUCLEOTIDE SEQUENCE</scope>
    <source>
        <strain evidence="1">YG55</strain>
    </source>
</reference>
<evidence type="ECO:0000313" key="1">
    <source>
        <dbReference type="EMBL" id="MCT2559925.1"/>
    </source>
</evidence>
<protein>
    <recommendedName>
        <fullName evidence="3">Phosphatidate cytidylyltransferase</fullName>
    </recommendedName>
</protein>
<dbReference type="EMBL" id="JAOAMV010000007">
    <property type="protein sequence ID" value="MCT2559925.1"/>
    <property type="molecule type" value="Genomic_DNA"/>
</dbReference>
<evidence type="ECO:0008006" key="3">
    <source>
        <dbReference type="Google" id="ProtNLM"/>
    </source>
</evidence>
<proteinExistence type="predicted"/>
<gene>
    <name evidence="1" type="ORF">N0B51_13155</name>
</gene>
<evidence type="ECO:0000313" key="2">
    <source>
        <dbReference type="Proteomes" id="UP001142648"/>
    </source>
</evidence>
<keyword evidence="2" id="KW-1185">Reference proteome</keyword>
<dbReference type="Proteomes" id="UP001142648">
    <property type="component" value="Unassembled WGS sequence"/>
</dbReference>
<dbReference type="RefSeq" id="WP_259962977.1">
    <property type="nucleotide sequence ID" value="NZ_JAOAMV010000007.1"/>
</dbReference>
<accession>A0A9X2W2S4</accession>
<sequence length="303" mass="33172">MSGSPAAALRARIAGALDAPVDPAVAAIAAELGEEAGARAVLFYGSNLRTGSLEGVLDFYVLLPGPQRERIWPRVSYREWDRDGTTLRAKIATMALDTFARAAAGRSRDTTIWARFVQPSGLVWTNDEASRAGVIEAIAGAAQTAARLAAALGPAQGRAEDFWRALFRATYEAEFRVEKAGRESDILSVNAAHFDGLLPLAWEAAGIAFGRNGDLLAPRLAESERRRLLAWWRTRARLGKPLNLLRLAKASTTFDGAAAYAAWKVERHTGVRVEVTPWREKHPLLAAPGVLWRVWRTRRKAHM</sequence>